<reference evidence="4" key="1">
    <citation type="submission" date="2013-11" db="EMBL/GenBank/DDBJ databases">
        <title>Comparative genomics of Ignicoccus.</title>
        <authorList>
            <person name="Podar M."/>
        </authorList>
    </citation>
    <scope>NUCLEOTIDE SEQUENCE</scope>
    <source>
        <strain evidence="4">DSM 13166</strain>
    </source>
</reference>
<evidence type="ECO:0000256" key="3">
    <source>
        <dbReference type="RuleBase" id="RU368051"/>
    </source>
</evidence>
<protein>
    <recommendedName>
        <fullName evidence="3">Antitoxin</fullName>
    </recommendedName>
</protein>
<sequence length="67" mass="7784">MRKRLIKAVVKGGRLVPLEDIDLRDGEVVTLLVQEDLVEVARRVRALVRSDREPSEILSEERKRFET</sequence>
<evidence type="ECO:0000256" key="2">
    <source>
        <dbReference type="ARBA" id="ARBA00022649"/>
    </source>
</evidence>
<proteinExistence type="inferred from homology"/>
<dbReference type="KEGG" id="ipc:IPA_02785"/>
<dbReference type="InterPro" id="IPR008203">
    <property type="entry name" value="AF2212-like"/>
</dbReference>
<dbReference type="EMBL" id="CP006868">
    <property type="protein sequence ID" value="UXD21315.1"/>
    <property type="molecule type" value="Genomic_DNA"/>
</dbReference>
<evidence type="ECO:0000313" key="4">
    <source>
        <dbReference type="EMBL" id="UXD21315.1"/>
    </source>
</evidence>
<organism evidence="4 5">
    <name type="scientific">Ignicoccus pacificus DSM 13166</name>
    <dbReference type="NCBI Taxonomy" id="940294"/>
    <lineage>
        <taxon>Archaea</taxon>
        <taxon>Thermoproteota</taxon>
        <taxon>Thermoprotei</taxon>
        <taxon>Desulfurococcales</taxon>
        <taxon>Desulfurococcaceae</taxon>
        <taxon>Ignicoccus</taxon>
    </lineage>
</organism>
<comment type="similarity">
    <text evidence="1 3">Belongs to the UPF0165 family.</text>
</comment>
<comment type="function">
    <text evidence="3">Antitoxin component of a type II toxin-antitoxin (TA) system.</text>
</comment>
<accession>A0A977PKI8</accession>
<dbReference type="Pfam" id="PF01954">
    <property type="entry name" value="AF2212-like"/>
    <property type="match status" value="1"/>
</dbReference>
<gene>
    <name evidence="4" type="ORF">IPA_02785</name>
</gene>
<evidence type="ECO:0000313" key="5">
    <source>
        <dbReference type="Proteomes" id="UP001063698"/>
    </source>
</evidence>
<keyword evidence="2 3" id="KW-1277">Toxin-antitoxin system</keyword>
<evidence type="ECO:0000256" key="1">
    <source>
        <dbReference type="ARBA" id="ARBA00006615"/>
    </source>
</evidence>
<name>A0A977PKI8_9CREN</name>
<dbReference type="SUPFAM" id="SSF141694">
    <property type="entry name" value="AF2212/PG0164-like"/>
    <property type="match status" value="1"/>
</dbReference>
<dbReference type="Proteomes" id="UP001063698">
    <property type="component" value="Chromosome"/>
</dbReference>
<keyword evidence="5" id="KW-1185">Reference proteome</keyword>
<dbReference type="AlphaFoldDB" id="A0A977PKI8"/>